<dbReference type="InterPro" id="IPR036864">
    <property type="entry name" value="Zn2-C6_fun-type_DNA-bd_sf"/>
</dbReference>
<dbReference type="Proteomes" id="UP000305067">
    <property type="component" value="Unassembled WGS sequence"/>
</dbReference>
<proteinExistence type="predicted"/>
<dbReference type="GO" id="GO:0008270">
    <property type="term" value="F:zinc ion binding"/>
    <property type="evidence" value="ECO:0007669"/>
    <property type="project" value="InterPro"/>
</dbReference>
<keyword evidence="2" id="KW-1185">Reference proteome</keyword>
<accession>A0A5C3QIW4</accession>
<dbReference type="EMBL" id="ML178830">
    <property type="protein sequence ID" value="TFL00169.1"/>
    <property type="molecule type" value="Genomic_DNA"/>
</dbReference>
<evidence type="ECO:0000313" key="1">
    <source>
        <dbReference type="EMBL" id="TFL00169.1"/>
    </source>
</evidence>
<dbReference type="Gene3D" id="4.10.240.10">
    <property type="entry name" value="Zn(2)-C6 fungal-type DNA-binding domain"/>
    <property type="match status" value="1"/>
</dbReference>
<dbReference type="AlphaFoldDB" id="A0A5C3QIW4"/>
<name>A0A5C3QIW4_9AGAR</name>
<evidence type="ECO:0000313" key="2">
    <source>
        <dbReference type="Proteomes" id="UP000305067"/>
    </source>
</evidence>
<evidence type="ECO:0008006" key="3">
    <source>
        <dbReference type="Google" id="ProtNLM"/>
    </source>
</evidence>
<reference evidence="1 2" key="1">
    <citation type="journal article" date="2019" name="Nat. Ecol. Evol.">
        <title>Megaphylogeny resolves global patterns of mushroom evolution.</title>
        <authorList>
            <person name="Varga T."/>
            <person name="Krizsan K."/>
            <person name="Foldi C."/>
            <person name="Dima B."/>
            <person name="Sanchez-Garcia M."/>
            <person name="Sanchez-Ramirez S."/>
            <person name="Szollosi G.J."/>
            <person name="Szarkandi J.G."/>
            <person name="Papp V."/>
            <person name="Albert L."/>
            <person name="Andreopoulos W."/>
            <person name="Angelini C."/>
            <person name="Antonin V."/>
            <person name="Barry K.W."/>
            <person name="Bougher N.L."/>
            <person name="Buchanan P."/>
            <person name="Buyck B."/>
            <person name="Bense V."/>
            <person name="Catcheside P."/>
            <person name="Chovatia M."/>
            <person name="Cooper J."/>
            <person name="Damon W."/>
            <person name="Desjardin D."/>
            <person name="Finy P."/>
            <person name="Geml J."/>
            <person name="Haridas S."/>
            <person name="Hughes K."/>
            <person name="Justo A."/>
            <person name="Karasinski D."/>
            <person name="Kautmanova I."/>
            <person name="Kiss B."/>
            <person name="Kocsube S."/>
            <person name="Kotiranta H."/>
            <person name="LaButti K.M."/>
            <person name="Lechner B.E."/>
            <person name="Liimatainen K."/>
            <person name="Lipzen A."/>
            <person name="Lukacs Z."/>
            <person name="Mihaltcheva S."/>
            <person name="Morgado L.N."/>
            <person name="Niskanen T."/>
            <person name="Noordeloos M.E."/>
            <person name="Ohm R.A."/>
            <person name="Ortiz-Santana B."/>
            <person name="Ovrebo C."/>
            <person name="Racz N."/>
            <person name="Riley R."/>
            <person name="Savchenko A."/>
            <person name="Shiryaev A."/>
            <person name="Soop K."/>
            <person name="Spirin V."/>
            <person name="Szebenyi C."/>
            <person name="Tomsovsky M."/>
            <person name="Tulloss R.E."/>
            <person name="Uehling J."/>
            <person name="Grigoriev I.V."/>
            <person name="Vagvolgyi C."/>
            <person name="Papp T."/>
            <person name="Martin F.M."/>
            <person name="Miettinen O."/>
            <person name="Hibbett D.S."/>
            <person name="Nagy L.G."/>
        </authorList>
    </citation>
    <scope>NUCLEOTIDE SEQUENCE [LARGE SCALE GENOMIC DNA]</scope>
    <source>
        <strain evidence="1 2">CBS 309.79</strain>
    </source>
</reference>
<organism evidence="1 2">
    <name type="scientific">Pterulicium gracile</name>
    <dbReference type="NCBI Taxonomy" id="1884261"/>
    <lineage>
        <taxon>Eukaryota</taxon>
        <taxon>Fungi</taxon>
        <taxon>Dikarya</taxon>
        <taxon>Basidiomycota</taxon>
        <taxon>Agaricomycotina</taxon>
        <taxon>Agaricomycetes</taxon>
        <taxon>Agaricomycetidae</taxon>
        <taxon>Agaricales</taxon>
        <taxon>Pleurotineae</taxon>
        <taxon>Pterulaceae</taxon>
        <taxon>Pterulicium</taxon>
    </lineage>
</organism>
<dbReference type="SUPFAM" id="SSF57701">
    <property type="entry name" value="Zn2/Cys6 DNA-binding domain"/>
    <property type="match status" value="1"/>
</dbReference>
<gene>
    <name evidence="1" type="ORF">BDV98DRAFT_121272</name>
</gene>
<dbReference type="GO" id="GO:0000981">
    <property type="term" value="F:DNA-binding transcription factor activity, RNA polymerase II-specific"/>
    <property type="evidence" value="ECO:0007669"/>
    <property type="project" value="InterPro"/>
</dbReference>
<sequence length="82" mass="9071">MPRPATSREQCRSARQKCQVFDNDVSCHNCLRKNVQCSYVFMELDKQPLNSPQCRAAAGPALHTAGLWAALDLLRAVADVVV</sequence>
<protein>
    <recommendedName>
        <fullName evidence="3">Zn(2)-C6 fungal-type domain-containing protein</fullName>
    </recommendedName>
</protein>